<accession>A0ABW5NRJ9</accession>
<organism evidence="2 3">
    <name type="scientific">Flavobacterium suzhouense</name>
    <dbReference type="NCBI Taxonomy" id="1529638"/>
    <lineage>
        <taxon>Bacteria</taxon>
        <taxon>Pseudomonadati</taxon>
        <taxon>Bacteroidota</taxon>
        <taxon>Flavobacteriia</taxon>
        <taxon>Flavobacteriales</taxon>
        <taxon>Flavobacteriaceae</taxon>
        <taxon>Flavobacterium</taxon>
    </lineage>
</organism>
<sequence length="173" mass="19553">MENENLTKDKTYTLNSFSSYFNDNELYLKILLPQNDESNPYIFRSFDVSQIINGKQCNAIFVYMRKTNDNGDDLSPSDDDICECNCICEYGQLTQLNALPNFSAFDPSSKDGLVIVYHDTNSNTAYQETCAEKAFDMIPSLRTEIMASGNHQTELNLMGDTPKKTGMSTVPKF</sequence>
<dbReference type="Proteomes" id="UP001597480">
    <property type="component" value="Unassembled WGS sequence"/>
</dbReference>
<dbReference type="RefSeq" id="WP_379819565.1">
    <property type="nucleotide sequence ID" value="NZ_JBHUMD010000004.1"/>
</dbReference>
<dbReference type="EMBL" id="JBHUMD010000004">
    <property type="protein sequence ID" value="MFD2600902.1"/>
    <property type="molecule type" value="Genomic_DNA"/>
</dbReference>
<proteinExistence type="predicted"/>
<evidence type="ECO:0000313" key="2">
    <source>
        <dbReference type="EMBL" id="MFD2600902.1"/>
    </source>
</evidence>
<gene>
    <name evidence="2" type="ORF">ACFSR3_02430</name>
</gene>
<keyword evidence="3" id="KW-1185">Reference proteome</keyword>
<reference evidence="3" key="1">
    <citation type="journal article" date="2019" name="Int. J. Syst. Evol. Microbiol.">
        <title>The Global Catalogue of Microorganisms (GCM) 10K type strain sequencing project: providing services to taxonomists for standard genome sequencing and annotation.</title>
        <authorList>
            <consortium name="The Broad Institute Genomics Platform"/>
            <consortium name="The Broad Institute Genome Sequencing Center for Infectious Disease"/>
            <person name="Wu L."/>
            <person name="Ma J."/>
        </authorList>
    </citation>
    <scope>NUCLEOTIDE SEQUENCE [LARGE SCALE GENOMIC DNA]</scope>
    <source>
        <strain evidence="3">KCTC 42107</strain>
    </source>
</reference>
<evidence type="ECO:0000256" key="1">
    <source>
        <dbReference type="SAM" id="MobiDB-lite"/>
    </source>
</evidence>
<comment type="caution">
    <text evidence="2">The sequence shown here is derived from an EMBL/GenBank/DDBJ whole genome shotgun (WGS) entry which is preliminary data.</text>
</comment>
<feature type="region of interest" description="Disordered" evidence="1">
    <location>
        <begin position="154"/>
        <end position="173"/>
    </location>
</feature>
<name>A0ABW5NRJ9_9FLAO</name>
<protein>
    <submittedName>
        <fullName evidence="2">Uncharacterized protein</fullName>
    </submittedName>
</protein>
<evidence type="ECO:0000313" key="3">
    <source>
        <dbReference type="Proteomes" id="UP001597480"/>
    </source>
</evidence>